<organism evidence="2 3">
    <name type="scientific">Streptomyces sudanensis</name>
    <dbReference type="NCBI Taxonomy" id="436397"/>
    <lineage>
        <taxon>Bacteria</taxon>
        <taxon>Bacillati</taxon>
        <taxon>Actinomycetota</taxon>
        <taxon>Actinomycetes</taxon>
        <taxon>Kitasatosporales</taxon>
        <taxon>Streptomycetaceae</taxon>
        <taxon>Streptomyces</taxon>
    </lineage>
</organism>
<dbReference type="EMBL" id="CP095474">
    <property type="protein sequence ID" value="URN16342.1"/>
    <property type="molecule type" value="Genomic_DNA"/>
</dbReference>
<gene>
    <name evidence="2" type="ORF">MW084_10750</name>
</gene>
<accession>A0ABY4TCA8</accession>
<feature type="compositionally biased region" description="Low complexity" evidence="1">
    <location>
        <begin position="37"/>
        <end position="50"/>
    </location>
</feature>
<evidence type="ECO:0000313" key="3">
    <source>
        <dbReference type="Proteomes" id="UP001056383"/>
    </source>
</evidence>
<evidence type="ECO:0000256" key="1">
    <source>
        <dbReference type="SAM" id="MobiDB-lite"/>
    </source>
</evidence>
<dbReference type="Proteomes" id="UP001056383">
    <property type="component" value="Chromosome"/>
</dbReference>
<keyword evidence="3" id="KW-1185">Reference proteome</keyword>
<sequence>MDAHSRGGAEGIDPADQWVLNPQTGNYELRLDHSAEQSPSPAPRAAAQPAGRRRAARGPS</sequence>
<feature type="non-terminal residue" evidence="2">
    <location>
        <position position="60"/>
    </location>
</feature>
<feature type="compositionally biased region" description="Basic residues" evidence="1">
    <location>
        <begin position="51"/>
        <end position="60"/>
    </location>
</feature>
<proteinExistence type="predicted"/>
<evidence type="ECO:0000313" key="2">
    <source>
        <dbReference type="EMBL" id="URN16342.1"/>
    </source>
</evidence>
<reference evidence="2" key="1">
    <citation type="submission" date="2022-04" db="EMBL/GenBank/DDBJ databases">
        <title>Systematic whole-genome sequencing reveals an unexpected diversity among actinomycetoma pathogens and provides insights into their antibacterial susceptibilities.</title>
        <authorList>
            <person name="Watson A.K."/>
            <person name="Kepplinger B."/>
            <person name="Bakhiet S.M."/>
            <person name="Mhmoud N.A."/>
            <person name="Chapman J."/>
            <person name="Allenby N."/>
            <person name="Mickiewicz K."/>
            <person name="Goodfellow M."/>
            <person name="Fahal A.H."/>
            <person name="Errington J."/>
        </authorList>
    </citation>
    <scope>NUCLEOTIDE SEQUENCE</scope>
    <source>
        <strain evidence="2">SD 504</strain>
    </source>
</reference>
<feature type="region of interest" description="Disordered" evidence="1">
    <location>
        <begin position="1"/>
        <end position="60"/>
    </location>
</feature>
<name>A0ABY4TCA8_9ACTN</name>
<protein>
    <submittedName>
        <fullName evidence="2">LytR family transcriptional regulator</fullName>
    </submittedName>
</protein>